<dbReference type="AlphaFoldDB" id="A0A2S0WGA7"/>
<organism evidence="1 2">
    <name type="scientific">Corynebacterium liangguodongii</name>
    <dbReference type="NCBI Taxonomy" id="2079535"/>
    <lineage>
        <taxon>Bacteria</taxon>
        <taxon>Bacillati</taxon>
        <taxon>Actinomycetota</taxon>
        <taxon>Actinomycetes</taxon>
        <taxon>Mycobacteriales</taxon>
        <taxon>Corynebacteriaceae</taxon>
        <taxon>Corynebacterium</taxon>
    </lineage>
</organism>
<keyword evidence="2" id="KW-1185">Reference proteome</keyword>
<proteinExistence type="predicted"/>
<gene>
    <name evidence="1" type="ORF">C3E79_10225</name>
</gene>
<dbReference type="Proteomes" id="UP000244754">
    <property type="component" value="Chromosome"/>
</dbReference>
<dbReference type="EMBL" id="CP026948">
    <property type="protein sequence ID" value="AWB84803.1"/>
    <property type="molecule type" value="Genomic_DNA"/>
</dbReference>
<protein>
    <submittedName>
        <fullName evidence="1">Uncharacterized protein</fullName>
    </submittedName>
</protein>
<evidence type="ECO:0000313" key="1">
    <source>
        <dbReference type="EMBL" id="AWB84803.1"/>
    </source>
</evidence>
<reference evidence="2" key="1">
    <citation type="submission" date="2018-01" db="EMBL/GenBank/DDBJ databases">
        <authorList>
            <person name="Li J."/>
        </authorList>
    </citation>
    <scope>NUCLEOTIDE SEQUENCE [LARGE SCALE GENOMIC DNA]</scope>
    <source>
        <strain evidence="2">2184</strain>
    </source>
</reference>
<sequence length="118" mass="13045">MNNQEKARSIIERTVLGKQTTATSTALAITQALADAGLLMPELPEPGRAWADDDAPWLWKVAEMQNSLAVTLDTRYRQPVIGIEDFNQEFKRLIPAQARDLAHSLLAAAQWAEGDTND</sequence>
<dbReference type="KEGG" id="clia:C3E79_10225"/>
<accession>A0A2S0WGA7</accession>
<evidence type="ECO:0000313" key="2">
    <source>
        <dbReference type="Proteomes" id="UP000244754"/>
    </source>
</evidence>
<dbReference type="RefSeq" id="WP_108404811.1">
    <property type="nucleotide sequence ID" value="NZ_CP026948.1"/>
</dbReference>
<name>A0A2S0WGA7_9CORY</name>